<keyword evidence="3" id="KW-1185">Reference proteome</keyword>
<dbReference type="InterPro" id="IPR005908">
    <property type="entry name" value="G1P_thy_trans_l"/>
</dbReference>
<feature type="domain" description="Nucleotidyl transferase" evidence="1">
    <location>
        <begin position="2"/>
        <end position="235"/>
    </location>
</feature>
<dbReference type="PANTHER" id="PTHR42883:SF2">
    <property type="entry name" value="THYMIDYLYLTRANSFERASE"/>
    <property type="match status" value="1"/>
</dbReference>
<dbReference type="InterPro" id="IPR005835">
    <property type="entry name" value="NTP_transferase_dom"/>
</dbReference>
<evidence type="ECO:0000313" key="2">
    <source>
        <dbReference type="EMBL" id="MBQ0825052.1"/>
    </source>
</evidence>
<dbReference type="PANTHER" id="PTHR42883">
    <property type="entry name" value="GLUCOSE-1-PHOSPHATE THYMIDYLTRANSFERASE"/>
    <property type="match status" value="1"/>
</dbReference>
<evidence type="ECO:0000313" key="3">
    <source>
        <dbReference type="Proteomes" id="UP000677875"/>
    </source>
</evidence>
<name>A0A940XCU0_9ACTN</name>
<dbReference type="AlphaFoldDB" id="A0A940XCU0"/>
<keyword evidence="2" id="KW-0808">Transferase</keyword>
<dbReference type="Gene3D" id="2.160.10.10">
    <property type="entry name" value="Hexapeptide repeat proteins"/>
    <property type="match status" value="1"/>
</dbReference>
<dbReference type="GO" id="GO:0008879">
    <property type="term" value="F:glucose-1-phosphate thymidylyltransferase activity"/>
    <property type="evidence" value="ECO:0007669"/>
    <property type="project" value="UniProtKB-EC"/>
</dbReference>
<dbReference type="SUPFAM" id="SSF53448">
    <property type="entry name" value="Nucleotide-diphospho-sugar transferases"/>
    <property type="match status" value="1"/>
</dbReference>
<accession>A0A940XCU0</accession>
<dbReference type="InterPro" id="IPR029044">
    <property type="entry name" value="Nucleotide-diphossugar_trans"/>
</dbReference>
<dbReference type="CDD" id="cd04189">
    <property type="entry name" value="G1P_TT_long"/>
    <property type="match status" value="1"/>
</dbReference>
<comment type="caution">
    <text evidence="2">The sequence shown here is derived from an EMBL/GenBank/DDBJ whole genome shotgun (WGS) entry which is preliminary data.</text>
</comment>
<evidence type="ECO:0000259" key="1">
    <source>
        <dbReference type="Pfam" id="PF00483"/>
    </source>
</evidence>
<dbReference type="EMBL" id="JAGPNL010000001">
    <property type="protein sequence ID" value="MBQ0825052.1"/>
    <property type="molecule type" value="Genomic_DNA"/>
</dbReference>
<dbReference type="Pfam" id="PF00483">
    <property type="entry name" value="NTP_transferase"/>
    <property type="match status" value="1"/>
</dbReference>
<keyword evidence="2" id="KW-0548">Nucleotidyltransferase</keyword>
<dbReference type="NCBIfam" id="TIGR01208">
    <property type="entry name" value="rmlA_long"/>
    <property type="match status" value="1"/>
</dbReference>
<proteinExistence type="predicted"/>
<dbReference type="EC" id="2.7.7.24" evidence="2"/>
<reference evidence="2" key="1">
    <citation type="submission" date="2021-04" db="EMBL/GenBank/DDBJ databases">
        <title>Genome seq and assembly of Streptomyces sp. RG38.</title>
        <authorList>
            <person name="Chhetri G."/>
        </authorList>
    </citation>
    <scope>NUCLEOTIDE SEQUENCE</scope>
    <source>
        <strain evidence="2">RG38</strain>
    </source>
</reference>
<organism evidence="2 3">
    <name type="scientific">Streptomyces tagetis</name>
    <dbReference type="NCBI Taxonomy" id="2820809"/>
    <lineage>
        <taxon>Bacteria</taxon>
        <taxon>Bacillati</taxon>
        <taxon>Actinomycetota</taxon>
        <taxon>Actinomycetes</taxon>
        <taxon>Kitasatosporales</taxon>
        <taxon>Streptomycetaceae</taxon>
        <taxon>Streptomyces</taxon>
    </lineage>
</organism>
<dbReference type="Proteomes" id="UP000677875">
    <property type="component" value="Unassembled WGS sequence"/>
</dbReference>
<dbReference type="Gene3D" id="3.90.550.10">
    <property type="entry name" value="Spore Coat Polysaccharide Biosynthesis Protein SpsA, Chain A"/>
    <property type="match status" value="1"/>
</dbReference>
<gene>
    <name evidence="2" type="ORF">J5Y05_00780</name>
</gene>
<sequence length="355" mass="38017">MKALILSGGMGTRLRPLTHAMPKQLIPLANKPVLFHGLEAVRDAGITEAGIVVGDWQKEIRQAVGDGSRFGLRIEWIHQEAPFGLAHCVLIAREFLGDDDFTMYLGDNVFGDGITVAADRFRRARPAAQVAVAPVDNPQEYGIVETGPDGRVHALREKPRRPRSNLAVTGAYFFTPLVHEAVRAIEPSARGEREITDALQWLVDQGHDVRATEVTGWWKDTGRIDDILDGNRLLLDGIEARVEGSVDAASTALGPVVVAPGARVVRSHLRGPLVVGEDCVVEDSYLGPHTSVGAGCRVSEAGISDSILLDHAAVRDVNGIHGSVIGRSARVGTTPAGAARHRIVVGDHTEVDVVA</sequence>
<protein>
    <submittedName>
        <fullName evidence="2">Glucose-1-phosphate thymidylyltransferase</fullName>
        <ecNumber evidence="2">2.7.7.24</ecNumber>
    </submittedName>
</protein>